<dbReference type="InterPro" id="IPR002293">
    <property type="entry name" value="AA/rel_permease1"/>
</dbReference>
<dbReference type="Pfam" id="PF13520">
    <property type="entry name" value="AA_permease_2"/>
    <property type="match status" value="1"/>
</dbReference>
<dbReference type="STRING" id="580327.Tthe_2522"/>
<dbReference type="OrthoDB" id="92719at2"/>
<dbReference type="PANTHER" id="PTHR42770:SF15">
    <property type="entry name" value="GLUTAMATE_GAMMA-AMINOBUTYRATE ANTIPORTER-RELATED"/>
    <property type="match status" value="1"/>
</dbReference>
<keyword evidence="4 7" id="KW-0812">Transmembrane</keyword>
<feature type="transmembrane region" description="Helical" evidence="7">
    <location>
        <begin position="165"/>
        <end position="190"/>
    </location>
</feature>
<feature type="transmembrane region" description="Helical" evidence="7">
    <location>
        <begin position="210"/>
        <end position="230"/>
    </location>
</feature>
<keyword evidence="2" id="KW-0813">Transport</keyword>
<dbReference type="NCBIfam" id="NF011775">
    <property type="entry name" value="PRK15238.1"/>
    <property type="match status" value="1"/>
</dbReference>
<evidence type="ECO:0000256" key="1">
    <source>
        <dbReference type="ARBA" id="ARBA00004651"/>
    </source>
</evidence>
<dbReference type="AlphaFoldDB" id="D9TTU0"/>
<feature type="transmembrane region" description="Helical" evidence="7">
    <location>
        <begin position="369"/>
        <end position="389"/>
    </location>
</feature>
<keyword evidence="6 7" id="KW-0472">Membrane</keyword>
<dbReference type="PANTHER" id="PTHR42770">
    <property type="entry name" value="AMINO ACID TRANSPORTER-RELATED"/>
    <property type="match status" value="1"/>
</dbReference>
<proteinExistence type="predicted"/>
<dbReference type="EMBL" id="CP002171">
    <property type="protein sequence ID" value="ADL69978.1"/>
    <property type="molecule type" value="Genomic_DNA"/>
</dbReference>
<evidence type="ECO:0000313" key="9">
    <source>
        <dbReference type="Proteomes" id="UP000001626"/>
    </source>
</evidence>
<dbReference type="RefSeq" id="WP_013298935.1">
    <property type="nucleotide sequence ID" value="NC_014410.1"/>
</dbReference>
<dbReference type="GO" id="GO:0005886">
    <property type="term" value="C:plasma membrane"/>
    <property type="evidence" value="ECO:0007669"/>
    <property type="project" value="UniProtKB-SubCell"/>
</dbReference>
<evidence type="ECO:0000256" key="4">
    <source>
        <dbReference type="ARBA" id="ARBA00022692"/>
    </source>
</evidence>
<feature type="transmembrane region" description="Helical" evidence="7">
    <location>
        <begin position="395"/>
        <end position="418"/>
    </location>
</feature>
<dbReference type="eggNOG" id="COG0531">
    <property type="taxonomic scope" value="Bacteria"/>
</dbReference>
<protein>
    <submittedName>
        <fullName evidence="8">Amino acid permease-associated region</fullName>
    </submittedName>
</protein>
<feature type="transmembrane region" description="Helical" evidence="7">
    <location>
        <begin position="251"/>
        <end position="272"/>
    </location>
</feature>
<dbReference type="Gene3D" id="1.20.1740.10">
    <property type="entry name" value="Amino acid/polyamine transporter I"/>
    <property type="match status" value="1"/>
</dbReference>
<dbReference type="KEGG" id="ttm:Tthe_2522"/>
<feature type="transmembrane region" description="Helical" evidence="7">
    <location>
        <begin position="472"/>
        <end position="489"/>
    </location>
</feature>
<dbReference type="InterPro" id="IPR050367">
    <property type="entry name" value="APC_superfamily"/>
</dbReference>
<feature type="transmembrane region" description="Helical" evidence="7">
    <location>
        <begin position="42"/>
        <end position="64"/>
    </location>
</feature>
<comment type="subcellular location">
    <subcellularLocation>
        <location evidence="1">Cell membrane</location>
        <topology evidence="1">Multi-pass membrane protein</topology>
    </subcellularLocation>
</comment>
<evidence type="ECO:0000313" key="8">
    <source>
        <dbReference type="EMBL" id="ADL69978.1"/>
    </source>
</evidence>
<keyword evidence="3" id="KW-1003">Cell membrane</keyword>
<reference evidence="8 9" key="1">
    <citation type="submission" date="2010-08" db="EMBL/GenBank/DDBJ databases">
        <title>Complete sequence of Thermoanaerobacterium thermosaccharolyticum DSM 571.</title>
        <authorList>
            <consortium name="US DOE Joint Genome Institute"/>
            <person name="Lucas S."/>
            <person name="Copeland A."/>
            <person name="Lapidus A."/>
            <person name="Cheng J.-F."/>
            <person name="Bruce D."/>
            <person name="Goodwin L."/>
            <person name="Pitluck S."/>
            <person name="Teshima H."/>
            <person name="Detter J.C."/>
            <person name="Han C."/>
            <person name="Tapia R."/>
            <person name="Land M."/>
            <person name="Hauser L."/>
            <person name="Chang Y.-J."/>
            <person name="Jeffries C."/>
            <person name="Kyrpides N."/>
            <person name="Ivanova N."/>
            <person name="Mikhailova N."/>
            <person name="Hemme C.L."/>
            <person name="Woyke T."/>
        </authorList>
    </citation>
    <scope>NUCLEOTIDE SEQUENCE [LARGE SCALE GENOMIC DNA]</scope>
    <source>
        <strain evidence="9">ATCC 7956 / DSM 571 / NCIMB 9385 / NCA 3814 / NCTC 13789 / WDCM 00135 / 2032</strain>
    </source>
</reference>
<keyword evidence="9" id="KW-1185">Reference proteome</keyword>
<evidence type="ECO:0000256" key="6">
    <source>
        <dbReference type="ARBA" id="ARBA00023136"/>
    </source>
</evidence>
<dbReference type="Proteomes" id="UP000001626">
    <property type="component" value="Chromosome"/>
</dbReference>
<feature type="transmembrane region" description="Helical" evidence="7">
    <location>
        <begin position="318"/>
        <end position="338"/>
    </location>
</feature>
<feature type="transmembrane region" description="Helical" evidence="7">
    <location>
        <begin position="133"/>
        <end position="153"/>
    </location>
</feature>
<name>D9TTU0_THETC</name>
<evidence type="ECO:0000256" key="3">
    <source>
        <dbReference type="ARBA" id="ARBA00022475"/>
    </source>
</evidence>
<dbReference type="GeneID" id="93865318"/>
<dbReference type="GO" id="GO:0022857">
    <property type="term" value="F:transmembrane transporter activity"/>
    <property type="evidence" value="ECO:0007669"/>
    <property type="project" value="InterPro"/>
</dbReference>
<organism evidence="8 9">
    <name type="scientific">Thermoanaerobacterium thermosaccharolyticum (strain ATCC 7956 / DSM 571 / NCIMB 9385 / NCA 3814 / NCTC 13789 / WDCM 00135 / 2032)</name>
    <name type="common">Clostridium thermosaccharolyticum</name>
    <dbReference type="NCBI Taxonomy" id="580327"/>
    <lineage>
        <taxon>Bacteria</taxon>
        <taxon>Bacillati</taxon>
        <taxon>Bacillota</taxon>
        <taxon>Clostridia</taxon>
        <taxon>Thermoanaerobacterales</taxon>
        <taxon>Thermoanaerobacteraceae</taxon>
        <taxon>Thermoanaerobacterium</taxon>
    </lineage>
</organism>
<sequence>MATKENARRKLSQISLILMIFTSVFGFTNMPRSFYLMGYGAIPWYILSGITFFIPYAFMMAEYGAAFKEESGGIYTWMEKSVGPLYAFTGTFMWYASYVVWLVNICSTIWIPLSNAIFGSDKTSELHFLGLNSTQTLGMLGIMLIIVITFVASKGLSGVSKVASIGGTAILLLNVVLLIGSVIVFIATGGKFKEPITGIGSFITSPNPSYTTPLSVLSFVVFAIFAYGGTEVVGGVVDQTENAEKTFPRGMMIAATIISIGYSLGIFLIGIFTNWKDVLSSDKINLANVAYVIMNNLGYQLGLSLGMGQATAVVIGNWVARIVGMSMFLALIGAFFTLTYTPLKQLIEGTPKELWPRNIGYVKDGIPKVAIWVQCGIVVAMIFLVSFGGDIAKVFFTRLVLMANVAMTIPYLFLIIAYPYFKGKSSIKKGYQVFKSKTTVMVVTILSAAIVGFANFFTIIEPMTSGDYASTIWMVIGPVFFSVTALLLFRRYSRRYKNGAYRLLRNDD</sequence>
<evidence type="ECO:0000256" key="2">
    <source>
        <dbReference type="ARBA" id="ARBA00022448"/>
    </source>
</evidence>
<feature type="transmembrane region" description="Helical" evidence="7">
    <location>
        <begin position="439"/>
        <end position="460"/>
    </location>
</feature>
<gene>
    <name evidence="8" type="ordered locus">Tthe_2522</name>
</gene>
<dbReference type="PIRSF" id="PIRSF006060">
    <property type="entry name" value="AA_transporter"/>
    <property type="match status" value="1"/>
</dbReference>
<dbReference type="HOGENOM" id="CLU_020854_2_1_9"/>
<keyword evidence="5 7" id="KW-1133">Transmembrane helix</keyword>
<evidence type="ECO:0000256" key="7">
    <source>
        <dbReference type="SAM" id="Phobius"/>
    </source>
</evidence>
<feature type="transmembrane region" description="Helical" evidence="7">
    <location>
        <begin position="85"/>
        <end position="113"/>
    </location>
</feature>
<evidence type="ECO:0000256" key="5">
    <source>
        <dbReference type="ARBA" id="ARBA00022989"/>
    </source>
</evidence>
<accession>D9TTU0</accession>